<evidence type="ECO:0000313" key="25">
    <source>
        <dbReference type="Proteomes" id="UP000472262"/>
    </source>
</evidence>
<evidence type="ECO:0000256" key="8">
    <source>
        <dbReference type="ARBA" id="ARBA00023136"/>
    </source>
</evidence>
<feature type="chain" id="PRO_5025588231" evidence="21">
    <location>
        <begin position="38"/>
        <end position="471"/>
    </location>
</feature>
<reference evidence="24" key="1">
    <citation type="submission" date="2025-08" db="UniProtKB">
        <authorList>
            <consortium name="Ensembl"/>
        </authorList>
    </citation>
    <scope>IDENTIFICATION</scope>
</reference>
<dbReference type="GO" id="GO:0022848">
    <property type="term" value="F:acetylcholine-gated monoatomic cation-selective channel activity"/>
    <property type="evidence" value="ECO:0007669"/>
    <property type="project" value="InterPro"/>
</dbReference>
<evidence type="ECO:0000256" key="19">
    <source>
        <dbReference type="ARBA" id="ARBA00038312"/>
    </source>
</evidence>
<dbReference type="AlphaFoldDB" id="A0A672T1K2"/>
<dbReference type="PROSITE" id="PS00236">
    <property type="entry name" value="NEUROTR_ION_CHANNEL"/>
    <property type="match status" value="1"/>
</dbReference>
<keyword evidence="12" id="KW-0628">Postsynaptic cell membrane</keyword>
<evidence type="ECO:0000256" key="17">
    <source>
        <dbReference type="ARBA" id="ARBA00036239"/>
    </source>
</evidence>
<evidence type="ECO:0000256" key="11">
    <source>
        <dbReference type="ARBA" id="ARBA00023180"/>
    </source>
</evidence>
<keyword evidence="9" id="KW-1015">Disulfide bond</keyword>
<dbReference type="Pfam" id="PF02932">
    <property type="entry name" value="Neur_chan_memb"/>
    <property type="match status" value="1"/>
</dbReference>
<organism evidence="24 25">
    <name type="scientific">Sinocyclocheilus grahami</name>
    <name type="common">Dianchi golden-line fish</name>
    <name type="synonym">Barbus grahami</name>
    <dbReference type="NCBI Taxonomy" id="75366"/>
    <lineage>
        <taxon>Eukaryota</taxon>
        <taxon>Metazoa</taxon>
        <taxon>Chordata</taxon>
        <taxon>Craniata</taxon>
        <taxon>Vertebrata</taxon>
        <taxon>Euteleostomi</taxon>
        <taxon>Actinopterygii</taxon>
        <taxon>Neopterygii</taxon>
        <taxon>Teleostei</taxon>
        <taxon>Ostariophysi</taxon>
        <taxon>Cypriniformes</taxon>
        <taxon>Cyprinidae</taxon>
        <taxon>Cyprininae</taxon>
        <taxon>Sinocyclocheilus</taxon>
    </lineage>
</organism>
<dbReference type="InterPro" id="IPR006202">
    <property type="entry name" value="Neur_chan_lig-bd"/>
</dbReference>
<dbReference type="Proteomes" id="UP000472262">
    <property type="component" value="Unassembled WGS sequence"/>
</dbReference>
<feature type="transmembrane region" description="Helical" evidence="20">
    <location>
        <begin position="444"/>
        <end position="466"/>
    </location>
</feature>
<comment type="function">
    <text evidence="18">Upon acetylcholine binding, the AChR responds by an extensive change in conformation that affects all subunits and leads to opening of an ion-conducting channel across the plasma membrane.</text>
</comment>
<evidence type="ECO:0000256" key="16">
    <source>
        <dbReference type="ARBA" id="ARBA00034430"/>
    </source>
</evidence>
<dbReference type="InterPro" id="IPR038050">
    <property type="entry name" value="Neuro_actylchol_rec"/>
</dbReference>
<dbReference type="FunCoup" id="A0A672T1K2">
    <property type="interactions" value="338"/>
</dbReference>
<keyword evidence="1" id="KW-0813">Transport</keyword>
<feature type="transmembrane region" description="Helical" evidence="20">
    <location>
        <begin position="247"/>
        <end position="270"/>
    </location>
</feature>
<keyword evidence="25" id="KW-1185">Reference proteome</keyword>
<evidence type="ECO:0000256" key="15">
    <source>
        <dbReference type="ARBA" id="ARBA00034104"/>
    </source>
</evidence>
<dbReference type="FunFam" id="2.70.170.10:FF:000019">
    <property type="entry name" value="Putative acetylcholine receptor subunit alpha"/>
    <property type="match status" value="1"/>
</dbReference>
<dbReference type="InterPro" id="IPR036734">
    <property type="entry name" value="Neur_chan_lig-bd_sf"/>
</dbReference>
<evidence type="ECO:0000256" key="20">
    <source>
        <dbReference type="SAM" id="Phobius"/>
    </source>
</evidence>
<dbReference type="SUPFAM" id="SSF63712">
    <property type="entry name" value="Nicotinic receptor ligand binding domain-like"/>
    <property type="match status" value="1"/>
</dbReference>
<sequence length="471" mass="53298">MLKKVYIAQINFVFSCLPLSFLPFLLIVCVCVHVCVAGPALCSEDETRLVKSLFTGYNKVVRPVSHFKDPVVVTVGLQLIQLISVDEVNQIVNSNVRLKQVVNPSCNITVLKNAYTCSDIFHYWCMCLCSADGDFAIVHETKVLLEHTGMITWTPPAIFRSYCEIVVLHFPFDLQNCSMKIGTWTYDGNLVIVNPDSDRPDLSNFMESGEWVMKDYRSWKHWVYYACCPDTPYLDITYHFLLLRLPLYFIVNVIIPCMLFSFLTGLVFYLPTDSGEKMTLSISVLLSLTVFLLVIVELIPSTSSAVPLIGKYMLFTMIFVIASIIITVIVINTHHRSPSTHTMPAWVRKIFIDTIPNLMFFSTMKRPSQERQEKHLFPADFDISDISGKPMPASVTYHSPITKNPDVRSAIEGVKYIADTMKSDEESNNAAEEWKFVAMVLDHILLCVFMAVCIIGTLGVFAGRLIELSML</sequence>
<evidence type="ECO:0000256" key="10">
    <source>
        <dbReference type="ARBA" id="ARBA00023170"/>
    </source>
</evidence>
<dbReference type="PANTHER" id="PTHR18945">
    <property type="entry name" value="NEUROTRANSMITTER GATED ION CHANNEL"/>
    <property type="match status" value="1"/>
</dbReference>
<keyword evidence="4 21" id="KW-0732">Signal</keyword>
<dbReference type="InterPro" id="IPR006029">
    <property type="entry name" value="Neurotrans-gated_channel_TM"/>
</dbReference>
<keyword evidence="6" id="KW-0770">Synapse</keyword>
<keyword evidence="8 20" id="KW-0472">Membrane</keyword>
<evidence type="ECO:0000256" key="2">
    <source>
        <dbReference type="ARBA" id="ARBA00022475"/>
    </source>
</evidence>
<evidence type="ECO:0000256" key="13">
    <source>
        <dbReference type="ARBA" id="ARBA00023286"/>
    </source>
</evidence>
<evidence type="ECO:0000256" key="1">
    <source>
        <dbReference type="ARBA" id="ARBA00022448"/>
    </source>
</evidence>
<evidence type="ECO:0000256" key="12">
    <source>
        <dbReference type="ARBA" id="ARBA00023257"/>
    </source>
</evidence>
<dbReference type="PROSITE" id="PS51257">
    <property type="entry name" value="PROKAR_LIPOPROTEIN"/>
    <property type="match status" value="1"/>
</dbReference>
<evidence type="ECO:0000256" key="3">
    <source>
        <dbReference type="ARBA" id="ARBA00022692"/>
    </source>
</evidence>
<evidence type="ECO:0000256" key="7">
    <source>
        <dbReference type="ARBA" id="ARBA00023065"/>
    </source>
</evidence>
<comment type="similarity">
    <text evidence="19">Belongs to the ligand-gated ion channel (TC 1.A.9) family. Acetylcholine receptor (TC 1.A.9.1) subfamily. Alpha-1/CHRNA1 sub-subfamily.</text>
</comment>
<dbReference type="InParanoid" id="A0A672T1K2"/>
<keyword evidence="3 20" id="KW-0812">Transmembrane</keyword>
<dbReference type="Pfam" id="PF02931">
    <property type="entry name" value="Neur_chan_LBD"/>
    <property type="match status" value="2"/>
</dbReference>
<evidence type="ECO:0000313" key="24">
    <source>
        <dbReference type="Ensembl" id="ENSSGRP00000108555.1"/>
    </source>
</evidence>
<name>A0A672T1K2_SINGR</name>
<keyword evidence="14" id="KW-0407">Ion channel</keyword>
<dbReference type="FunFam" id="1.20.58.390:FF:000016">
    <property type="entry name" value="Putative acetylcholine receptor subunit alpha"/>
    <property type="match status" value="1"/>
</dbReference>
<proteinExistence type="inferred from homology"/>
<dbReference type="InterPro" id="IPR036719">
    <property type="entry name" value="Neuro-gated_channel_TM_sf"/>
</dbReference>
<comment type="catalytic activity">
    <reaction evidence="16">
        <text>K(+)(in) = K(+)(out)</text>
        <dbReference type="Rhea" id="RHEA:29463"/>
        <dbReference type="ChEBI" id="CHEBI:29103"/>
    </reaction>
</comment>
<evidence type="ECO:0000256" key="9">
    <source>
        <dbReference type="ARBA" id="ARBA00023157"/>
    </source>
</evidence>
<dbReference type="CDD" id="cd19064">
    <property type="entry name" value="LGIC_TM_nAChR"/>
    <property type="match status" value="1"/>
</dbReference>
<evidence type="ECO:0000256" key="21">
    <source>
        <dbReference type="SAM" id="SignalP"/>
    </source>
</evidence>
<dbReference type="GO" id="GO:0004888">
    <property type="term" value="F:transmembrane signaling receptor activity"/>
    <property type="evidence" value="ECO:0007669"/>
    <property type="project" value="InterPro"/>
</dbReference>
<evidence type="ECO:0000256" key="4">
    <source>
        <dbReference type="ARBA" id="ARBA00022729"/>
    </source>
</evidence>
<dbReference type="FunFam" id="1.20.58.390:FF:000013">
    <property type="entry name" value="Putative acetylcholine receptor subunit alpha"/>
    <property type="match status" value="1"/>
</dbReference>
<protein>
    <submittedName>
        <fullName evidence="24">Cholinergic receptor, nicotinic, alpha 1 (muscle)</fullName>
    </submittedName>
</protein>
<feature type="transmembrane region" description="Helical" evidence="20">
    <location>
        <begin position="312"/>
        <end position="331"/>
    </location>
</feature>
<keyword evidence="11" id="KW-0325">Glycoprotein</keyword>
<dbReference type="Gene3D" id="2.70.170.10">
    <property type="entry name" value="Neurotransmitter-gated ion-channel ligand-binding domain"/>
    <property type="match status" value="1"/>
</dbReference>
<dbReference type="InterPro" id="IPR006201">
    <property type="entry name" value="Neur_channel"/>
</dbReference>
<evidence type="ECO:0000256" key="6">
    <source>
        <dbReference type="ARBA" id="ARBA00023018"/>
    </source>
</evidence>
<feature type="domain" description="Neurotransmitter-gated ion-channel ligand-binding" evidence="22">
    <location>
        <begin position="130"/>
        <end position="245"/>
    </location>
</feature>
<comment type="catalytic activity">
    <reaction evidence="17">
        <text>Na(+)(in) = Na(+)(out)</text>
        <dbReference type="Rhea" id="RHEA:34963"/>
        <dbReference type="ChEBI" id="CHEBI:29101"/>
    </reaction>
</comment>
<feature type="signal peptide" evidence="21">
    <location>
        <begin position="1"/>
        <end position="37"/>
    </location>
</feature>
<dbReference type="GO" id="GO:0045211">
    <property type="term" value="C:postsynaptic membrane"/>
    <property type="evidence" value="ECO:0007669"/>
    <property type="project" value="UniProtKB-SubCell"/>
</dbReference>
<dbReference type="Gene3D" id="1.20.58.390">
    <property type="entry name" value="Neurotransmitter-gated ion-channel transmembrane domain"/>
    <property type="match status" value="2"/>
</dbReference>
<dbReference type="OMA" id="MMKVHCV"/>
<dbReference type="PRINTS" id="PR00254">
    <property type="entry name" value="NICOTINICR"/>
</dbReference>
<feature type="domain" description="Neurotransmitter-gated ion-channel ligand-binding" evidence="22">
    <location>
        <begin position="46"/>
        <end position="100"/>
    </location>
</feature>
<dbReference type="Ensembl" id="ENSSGRT00000115334.1">
    <property type="protein sequence ID" value="ENSSGRP00000108555.1"/>
    <property type="gene ID" value="ENSSGRG00000053498.1"/>
</dbReference>
<feature type="domain" description="Neurotransmitter-gated ion-channel transmembrane" evidence="23">
    <location>
        <begin position="253"/>
        <end position="461"/>
    </location>
</feature>
<evidence type="ECO:0000256" key="18">
    <source>
        <dbReference type="ARBA" id="ARBA00037634"/>
    </source>
</evidence>
<accession>A0A672T1K2</accession>
<evidence type="ECO:0000256" key="14">
    <source>
        <dbReference type="ARBA" id="ARBA00023303"/>
    </source>
</evidence>
<dbReference type="InterPro" id="IPR018000">
    <property type="entry name" value="Neurotransmitter_ion_chnl_CS"/>
</dbReference>
<keyword evidence="10" id="KW-0675">Receptor</keyword>
<keyword evidence="13" id="KW-1071">Ligand-gated ion channel</keyword>
<evidence type="ECO:0000259" key="22">
    <source>
        <dbReference type="Pfam" id="PF02931"/>
    </source>
</evidence>
<feature type="transmembrane region" description="Helical" evidence="20">
    <location>
        <begin position="282"/>
        <end position="300"/>
    </location>
</feature>
<evidence type="ECO:0000256" key="5">
    <source>
        <dbReference type="ARBA" id="ARBA00022989"/>
    </source>
</evidence>
<dbReference type="SUPFAM" id="SSF90112">
    <property type="entry name" value="Neurotransmitter-gated ion-channel transmembrane pore"/>
    <property type="match status" value="1"/>
</dbReference>
<keyword evidence="2" id="KW-1003">Cell membrane</keyword>
<keyword evidence="5 20" id="KW-1133">Transmembrane helix</keyword>
<reference evidence="24" key="2">
    <citation type="submission" date="2025-09" db="UniProtKB">
        <authorList>
            <consortium name="Ensembl"/>
        </authorList>
    </citation>
    <scope>IDENTIFICATION</scope>
</reference>
<dbReference type="InterPro" id="IPR002394">
    <property type="entry name" value="Nicotinic_acetylcholine_rcpt"/>
</dbReference>
<comment type="subcellular location">
    <subcellularLocation>
        <location evidence="15">Postsynaptic cell membrane</location>
        <topology evidence="15">Multi-pass membrane protein</topology>
    </subcellularLocation>
</comment>
<keyword evidence="7" id="KW-0406">Ion transport</keyword>
<evidence type="ECO:0000259" key="23">
    <source>
        <dbReference type="Pfam" id="PF02932"/>
    </source>
</evidence>